<evidence type="ECO:0000313" key="3">
    <source>
        <dbReference type="Proteomes" id="UP000011976"/>
    </source>
</evidence>
<feature type="non-terminal residue" evidence="2">
    <location>
        <position position="157"/>
    </location>
</feature>
<sequence>MLAAADRTRPHVERLLGLTRPAAGLHEPYCQRAAPTARSAVIRHCGEGSARGPFGLSFGLAGAGSTSPTRSLRGKEGSGYSSGIFQSIRVDGAGWRSQSRIGHASSVVDPIAIDIFPTARHHQHLHLLITSPPVDHRHHALRRPPSRRPRSRRAPRR</sequence>
<reference evidence="3" key="1">
    <citation type="journal article" date="2013" name="Genome Announc.">
        <title>Genome sequence of the basidiomycetous yeast Pseudozyma antarctica T-34, a producer of the glycolipid biosurfactants mannosylerythritol lipids.</title>
        <authorList>
            <person name="Morita T."/>
            <person name="Koike H."/>
            <person name="Koyama Y."/>
            <person name="Hagiwara H."/>
            <person name="Ito E."/>
            <person name="Fukuoka T."/>
            <person name="Imura T."/>
            <person name="Machida M."/>
            <person name="Kitamoto D."/>
        </authorList>
    </citation>
    <scope>NUCLEOTIDE SEQUENCE [LARGE SCALE GENOMIC DNA]</scope>
    <source>
        <strain evidence="3">T-34</strain>
    </source>
</reference>
<feature type="region of interest" description="Disordered" evidence="1">
    <location>
        <begin position="131"/>
        <end position="157"/>
    </location>
</feature>
<proteinExistence type="predicted"/>
<dbReference type="EMBL" id="DF196792">
    <property type="protein sequence ID" value="GAC77429.1"/>
    <property type="molecule type" value="Genomic_DNA"/>
</dbReference>
<evidence type="ECO:0000256" key="1">
    <source>
        <dbReference type="SAM" id="MobiDB-lite"/>
    </source>
</evidence>
<accession>M9M1B1</accession>
<dbReference type="GO" id="GO:0005840">
    <property type="term" value="C:ribosome"/>
    <property type="evidence" value="ECO:0007669"/>
    <property type="project" value="UniProtKB-KW"/>
</dbReference>
<protein>
    <submittedName>
        <fullName evidence="2">40S ribosomal protein S11</fullName>
    </submittedName>
</protein>
<dbReference type="AlphaFoldDB" id="M9M1B1"/>
<keyword evidence="2" id="KW-0687">Ribonucleoprotein</keyword>
<gene>
    <name evidence="2" type="ORF">PANT_26d00046</name>
</gene>
<dbReference type="Proteomes" id="UP000011976">
    <property type="component" value="Unassembled WGS sequence"/>
</dbReference>
<name>M9M1B1_PSEA3</name>
<keyword evidence="2" id="KW-0689">Ribosomal protein</keyword>
<organism evidence="2 3">
    <name type="scientific">Pseudozyma antarctica (strain T-34)</name>
    <name type="common">Yeast</name>
    <name type="synonym">Candida antarctica</name>
    <dbReference type="NCBI Taxonomy" id="1151754"/>
    <lineage>
        <taxon>Eukaryota</taxon>
        <taxon>Fungi</taxon>
        <taxon>Dikarya</taxon>
        <taxon>Basidiomycota</taxon>
        <taxon>Ustilaginomycotina</taxon>
        <taxon>Ustilaginomycetes</taxon>
        <taxon>Ustilaginales</taxon>
        <taxon>Ustilaginaceae</taxon>
        <taxon>Moesziomyces</taxon>
    </lineage>
</organism>
<evidence type="ECO:0000313" key="2">
    <source>
        <dbReference type="EMBL" id="GAC77429.1"/>
    </source>
</evidence>
<feature type="compositionally biased region" description="Basic residues" evidence="1">
    <location>
        <begin position="136"/>
        <end position="157"/>
    </location>
</feature>